<keyword evidence="4" id="KW-0812">Transmembrane</keyword>
<dbReference type="SUPFAM" id="SSF53448">
    <property type="entry name" value="Nucleotide-diphospho-sugar transferases"/>
    <property type="match status" value="1"/>
</dbReference>
<dbReference type="PANTHER" id="PTHR43179:SF12">
    <property type="entry name" value="GALACTOFURANOSYLTRANSFERASE GLFT2"/>
    <property type="match status" value="1"/>
</dbReference>
<accession>A0ABV3R6I4</accession>
<feature type="domain" description="Glycosyltransferase 2-like" evidence="5">
    <location>
        <begin position="26"/>
        <end position="183"/>
    </location>
</feature>
<dbReference type="CDD" id="cd00761">
    <property type="entry name" value="Glyco_tranf_GTA_type"/>
    <property type="match status" value="1"/>
</dbReference>
<name>A0ABV3R6I4_9HYPH</name>
<dbReference type="InterPro" id="IPR001173">
    <property type="entry name" value="Glyco_trans_2-like"/>
</dbReference>
<comment type="caution">
    <text evidence="6">The sequence shown here is derived from an EMBL/GenBank/DDBJ whole genome shotgun (WGS) entry which is preliminary data.</text>
</comment>
<dbReference type="Pfam" id="PF00535">
    <property type="entry name" value="Glycos_transf_2"/>
    <property type="match status" value="1"/>
</dbReference>
<feature type="transmembrane region" description="Helical" evidence="4">
    <location>
        <begin position="281"/>
        <end position="303"/>
    </location>
</feature>
<dbReference type="PANTHER" id="PTHR43179">
    <property type="entry name" value="RHAMNOSYLTRANSFERASE WBBL"/>
    <property type="match status" value="1"/>
</dbReference>
<dbReference type="GO" id="GO:0016757">
    <property type="term" value="F:glycosyltransferase activity"/>
    <property type="evidence" value="ECO:0007669"/>
    <property type="project" value="UniProtKB-KW"/>
</dbReference>
<gene>
    <name evidence="6" type="ORF">ABUE31_22505</name>
</gene>
<sequence length="331" mass="36339">MFKATLQNGSKSAAAPQSPTEFSIVVAVLTYKRNDLLQNLLASYAEMEIPSGIRSVLIVVDNDSAASAQPIVEAQRSSLGEVQYVVESRRGIPVARNRALDEALALGADAVCFIDDDEYPARNWLKELISCWKSTGAHLIGGPVNVASPPDNANAWHRAINASLAARMRRKNRTTAHRASTGGRYTVVTNNWLCDVRWLRRTGIRFDETMQISGGSDTAFFRSARAAGATPAWCPNAVVWEKLSLDRLSLSYQFIRGAAQSNTHFILKNPKLFVPSLPLNILYFALRFLLGLVLLVIPVYGLASPVMAVRSMGWSVGRIQALLGFRSSLYK</sequence>
<dbReference type="Proteomes" id="UP001556196">
    <property type="component" value="Unassembled WGS sequence"/>
</dbReference>
<evidence type="ECO:0000256" key="2">
    <source>
        <dbReference type="ARBA" id="ARBA00022676"/>
    </source>
</evidence>
<reference evidence="6 7" key="1">
    <citation type="submission" date="2024-06" db="EMBL/GenBank/DDBJ databases">
        <authorList>
            <person name="Tuo L."/>
        </authorList>
    </citation>
    <scope>NUCLEOTIDE SEQUENCE [LARGE SCALE GENOMIC DNA]</scope>
    <source>
        <strain evidence="6 7">ZMM04-5</strain>
    </source>
</reference>
<evidence type="ECO:0000259" key="5">
    <source>
        <dbReference type="Pfam" id="PF00535"/>
    </source>
</evidence>
<comment type="similarity">
    <text evidence="1">Belongs to the glycosyltransferase 2 family.</text>
</comment>
<evidence type="ECO:0000256" key="3">
    <source>
        <dbReference type="ARBA" id="ARBA00022679"/>
    </source>
</evidence>
<dbReference type="InterPro" id="IPR029044">
    <property type="entry name" value="Nucleotide-diphossugar_trans"/>
</dbReference>
<keyword evidence="4" id="KW-1133">Transmembrane helix</keyword>
<dbReference type="EC" id="2.4.-.-" evidence="6"/>
<evidence type="ECO:0000256" key="4">
    <source>
        <dbReference type="SAM" id="Phobius"/>
    </source>
</evidence>
<dbReference type="Gene3D" id="3.90.550.10">
    <property type="entry name" value="Spore Coat Polysaccharide Biosynthesis Protein SpsA, Chain A"/>
    <property type="match status" value="1"/>
</dbReference>
<evidence type="ECO:0000313" key="7">
    <source>
        <dbReference type="Proteomes" id="UP001556196"/>
    </source>
</evidence>
<proteinExistence type="inferred from homology"/>
<keyword evidence="2 6" id="KW-0328">Glycosyltransferase</keyword>
<protein>
    <submittedName>
        <fullName evidence="6">Glycosyltransferase family 2 protein</fullName>
        <ecNumber evidence="6">2.4.-.-</ecNumber>
    </submittedName>
</protein>
<keyword evidence="4" id="KW-0472">Membrane</keyword>
<keyword evidence="3 6" id="KW-0808">Transferase</keyword>
<keyword evidence="7" id="KW-1185">Reference proteome</keyword>
<evidence type="ECO:0000313" key="6">
    <source>
        <dbReference type="EMBL" id="MEW9808766.1"/>
    </source>
</evidence>
<dbReference type="RefSeq" id="WP_367726007.1">
    <property type="nucleotide sequence ID" value="NZ_JBFOCI010000013.1"/>
</dbReference>
<organism evidence="6 7">
    <name type="scientific">Mesorhizobium marinum</name>
    <dbReference type="NCBI Taxonomy" id="3228790"/>
    <lineage>
        <taxon>Bacteria</taxon>
        <taxon>Pseudomonadati</taxon>
        <taxon>Pseudomonadota</taxon>
        <taxon>Alphaproteobacteria</taxon>
        <taxon>Hyphomicrobiales</taxon>
        <taxon>Phyllobacteriaceae</taxon>
        <taxon>Mesorhizobium</taxon>
    </lineage>
</organism>
<dbReference type="EMBL" id="JBFOCI010000013">
    <property type="protein sequence ID" value="MEW9808766.1"/>
    <property type="molecule type" value="Genomic_DNA"/>
</dbReference>
<evidence type="ECO:0000256" key="1">
    <source>
        <dbReference type="ARBA" id="ARBA00006739"/>
    </source>
</evidence>